<name>A0AA88S300_TACVA</name>
<comment type="caution">
    <text evidence="2">The sequence shown here is derived from an EMBL/GenBank/DDBJ whole genome shotgun (WGS) entry which is preliminary data.</text>
</comment>
<sequence length="74" mass="7680">MSASGSEVLSAGRFGLCRWPNQFNDMPAAVASRCGVCDPNPTSGSVTDPGAEPGADMQPKESGTYDFISTPAHF</sequence>
<evidence type="ECO:0000313" key="2">
    <source>
        <dbReference type="EMBL" id="KAK2827200.1"/>
    </source>
</evidence>
<dbReference type="Proteomes" id="UP001187315">
    <property type="component" value="Unassembled WGS sequence"/>
</dbReference>
<reference evidence="2" key="1">
    <citation type="submission" date="2023-08" db="EMBL/GenBank/DDBJ databases">
        <title>Pelteobagrus vachellii genome.</title>
        <authorList>
            <person name="Liu H."/>
        </authorList>
    </citation>
    <scope>NUCLEOTIDE SEQUENCE</scope>
    <source>
        <strain evidence="2">PRFRI_2022a</strain>
        <tissue evidence="2">Muscle</tissue>
    </source>
</reference>
<evidence type="ECO:0000256" key="1">
    <source>
        <dbReference type="SAM" id="MobiDB-lite"/>
    </source>
</evidence>
<evidence type="ECO:0000313" key="3">
    <source>
        <dbReference type="Proteomes" id="UP001187315"/>
    </source>
</evidence>
<protein>
    <submittedName>
        <fullName evidence="2">Uncharacterized protein</fullName>
    </submittedName>
</protein>
<keyword evidence="3" id="KW-1185">Reference proteome</keyword>
<dbReference type="EMBL" id="JAVHJS010000019">
    <property type="protein sequence ID" value="KAK2827200.1"/>
    <property type="molecule type" value="Genomic_DNA"/>
</dbReference>
<accession>A0AA88S300</accession>
<proteinExistence type="predicted"/>
<gene>
    <name evidence="2" type="ORF">Q7C36_018126</name>
</gene>
<feature type="region of interest" description="Disordered" evidence="1">
    <location>
        <begin position="39"/>
        <end position="74"/>
    </location>
</feature>
<dbReference type="AlphaFoldDB" id="A0AA88S300"/>
<organism evidence="2 3">
    <name type="scientific">Tachysurus vachellii</name>
    <name type="common">Darkbarbel catfish</name>
    <name type="synonym">Pelteobagrus vachellii</name>
    <dbReference type="NCBI Taxonomy" id="175792"/>
    <lineage>
        <taxon>Eukaryota</taxon>
        <taxon>Metazoa</taxon>
        <taxon>Chordata</taxon>
        <taxon>Craniata</taxon>
        <taxon>Vertebrata</taxon>
        <taxon>Euteleostomi</taxon>
        <taxon>Actinopterygii</taxon>
        <taxon>Neopterygii</taxon>
        <taxon>Teleostei</taxon>
        <taxon>Ostariophysi</taxon>
        <taxon>Siluriformes</taxon>
        <taxon>Bagridae</taxon>
        <taxon>Tachysurus</taxon>
    </lineage>
</organism>